<evidence type="ECO:0000256" key="1">
    <source>
        <dbReference type="SAM" id="MobiDB-lite"/>
    </source>
</evidence>
<accession>A0A1A9ZRN2</accession>
<dbReference type="AlphaFoldDB" id="A0A1A9ZRN2"/>
<feature type="compositionally biased region" description="Low complexity" evidence="1">
    <location>
        <begin position="324"/>
        <end position="337"/>
    </location>
</feature>
<keyword evidence="2" id="KW-1133">Transmembrane helix</keyword>
<dbReference type="VEuPathDB" id="VectorBase:GPAI022900"/>
<feature type="region of interest" description="Disordered" evidence="1">
    <location>
        <begin position="291"/>
        <end position="350"/>
    </location>
</feature>
<feature type="transmembrane region" description="Helical" evidence="2">
    <location>
        <begin position="51"/>
        <end position="78"/>
    </location>
</feature>
<feature type="compositionally biased region" description="Pro residues" evidence="1">
    <location>
        <begin position="364"/>
        <end position="374"/>
    </location>
</feature>
<protein>
    <submittedName>
        <fullName evidence="3">Uncharacterized protein</fullName>
    </submittedName>
</protein>
<evidence type="ECO:0000313" key="4">
    <source>
        <dbReference type="Proteomes" id="UP000092445"/>
    </source>
</evidence>
<keyword evidence="2" id="KW-0812">Transmembrane</keyword>
<reference evidence="3" key="2">
    <citation type="submission" date="2020-05" db="UniProtKB">
        <authorList>
            <consortium name="EnsemblMetazoa"/>
        </authorList>
    </citation>
    <scope>IDENTIFICATION</scope>
    <source>
        <strain evidence="3">IAEA</strain>
    </source>
</reference>
<dbReference type="EnsemblMetazoa" id="GPAI022900-RA">
    <property type="protein sequence ID" value="GPAI022900-PA"/>
    <property type="gene ID" value="GPAI022900"/>
</dbReference>
<organism evidence="3 4">
    <name type="scientific">Glossina pallidipes</name>
    <name type="common">Tsetse fly</name>
    <dbReference type="NCBI Taxonomy" id="7398"/>
    <lineage>
        <taxon>Eukaryota</taxon>
        <taxon>Metazoa</taxon>
        <taxon>Ecdysozoa</taxon>
        <taxon>Arthropoda</taxon>
        <taxon>Hexapoda</taxon>
        <taxon>Insecta</taxon>
        <taxon>Pterygota</taxon>
        <taxon>Neoptera</taxon>
        <taxon>Endopterygota</taxon>
        <taxon>Diptera</taxon>
        <taxon>Brachycera</taxon>
        <taxon>Muscomorpha</taxon>
        <taxon>Hippoboscoidea</taxon>
        <taxon>Glossinidae</taxon>
        <taxon>Glossina</taxon>
    </lineage>
</organism>
<feature type="transmembrane region" description="Helical" evidence="2">
    <location>
        <begin position="20"/>
        <end position="39"/>
    </location>
</feature>
<name>A0A1A9ZRN2_GLOPL</name>
<reference evidence="4" key="1">
    <citation type="submission" date="2014-03" db="EMBL/GenBank/DDBJ databases">
        <authorList>
            <person name="Aksoy S."/>
            <person name="Warren W."/>
            <person name="Wilson R.K."/>
        </authorList>
    </citation>
    <scope>NUCLEOTIDE SEQUENCE [LARGE SCALE GENOMIC DNA]</scope>
    <source>
        <strain evidence="4">IAEA</strain>
    </source>
</reference>
<evidence type="ECO:0000313" key="3">
    <source>
        <dbReference type="EnsemblMetazoa" id="GPAI022900-PA"/>
    </source>
</evidence>
<proteinExistence type="predicted"/>
<evidence type="ECO:0000256" key="2">
    <source>
        <dbReference type="SAM" id="Phobius"/>
    </source>
</evidence>
<sequence length="398" mass="41142">MYLSNINTLAYPSPCKPKGPILFALFVALSTSSFLKPASTKIRNCLLCFNSLFMPAMLTGLIFCCWDLPIILLCAALLQSAGFKSLASLAPVTLGVVTPHPLAPGNLVGFALLQEPVGWSFQAVELLTLAPPICPIPPPGGFDLSSDQFDVFAAEPTTLWLLSSAQAPDGLRTTPLATFGPPTPATKRPGGPKLTPMGLFGFTAATTEGAILLVLLPPPVPPPKPDTTLALLGKLRLCGGGEGSSQPVPGGGFDVIAVKSFGPTTDCGVPHCDPTTLVVTPLGGLIAPTPGPPMPPAPATTAAPTPEVPPTVGPTILFKRPDIPRGSPRIGSRGSSILKSRGSPAEVARIGSRGSTLRISNGPPIGPPRKSPQPLPAAEPVAMLLRIYSLQVERTLII</sequence>
<feature type="region of interest" description="Disordered" evidence="1">
    <location>
        <begin position="355"/>
        <end position="374"/>
    </location>
</feature>
<keyword evidence="4" id="KW-1185">Reference proteome</keyword>
<keyword evidence="2" id="KW-0472">Membrane</keyword>
<dbReference type="Proteomes" id="UP000092445">
    <property type="component" value="Unassembled WGS sequence"/>
</dbReference>